<dbReference type="OrthoDB" id="406544at2759"/>
<protein>
    <recommendedName>
        <fullName evidence="5">CENP-V/GFA domain-containing protein</fullName>
    </recommendedName>
</protein>
<evidence type="ECO:0000259" key="5">
    <source>
        <dbReference type="PROSITE" id="PS51891"/>
    </source>
</evidence>
<dbReference type="GO" id="GO:0046872">
    <property type="term" value="F:metal ion binding"/>
    <property type="evidence" value="ECO:0007669"/>
    <property type="project" value="UniProtKB-KW"/>
</dbReference>
<feature type="domain" description="CENP-V/GFA" evidence="5">
    <location>
        <begin position="4"/>
        <end position="124"/>
    </location>
</feature>
<accession>A0A4U0WVI2</accession>
<proteinExistence type="inferred from homology"/>
<dbReference type="PANTHER" id="PTHR33337:SF30">
    <property type="entry name" value="DUF636 DOMAIN PROTEIN (AFU_ORTHOLOGUE AFUA_1G03180)"/>
    <property type="match status" value="1"/>
</dbReference>
<keyword evidence="7" id="KW-1185">Reference proteome</keyword>
<dbReference type="PANTHER" id="PTHR33337">
    <property type="entry name" value="GFA DOMAIN-CONTAINING PROTEIN"/>
    <property type="match status" value="1"/>
</dbReference>
<dbReference type="InterPro" id="IPR006913">
    <property type="entry name" value="CENP-V/GFA"/>
</dbReference>
<dbReference type="GO" id="GO:0016846">
    <property type="term" value="F:carbon-sulfur lyase activity"/>
    <property type="evidence" value="ECO:0007669"/>
    <property type="project" value="InterPro"/>
</dbReference>
<evidence type="ECO:0000256" key="1">
    <source>
        <dbReference type="ARBA" id="ARBA00005495"/>
    </source>
</evidence>
<evidence type="ECO:0000313" key="6">
    <source>
        <dbReference type="EMBL" id="TKA66583.1"/>
    </source>
</evidence>
<keyword evidence="3" id="KW-0862">Zinc</keyword>
<dbReference type="EMBL" id="NAJQ01000634">
    <property type="protein sequence ID" value="TKA66583.1"/>
    <property type="molecule type" value="Genomic_DNA"/>
</dbReference>
<dbReference type="STRING" id="329884.A0A4U0WVI2"/>
<dbReference type="Gene3D" id="3.90.1590.10">
    <property type="entry name" value="glutathione-dependent formaldehyde- activating enzyme (gfa)"/>
    <property type="match status" value="1"/>
</dbReference>
<name>A0A4U0WVI2_9PEZI</name>
<comment type="caution">
    <text evidence="6">The sequence shown here is derived from an EMBL/GenBank/DDBJ whole genome shotgun (WGS) entry which is preliminary data.</text>
</comment>
<dbReference type="InterPro" id="IPR011057">
    <property type="entry name" value="Mss4-like_sf"/>
</dbReference>
<organism evidence="6 7">
    <name type="scientific">Friedmanniomyces simplex</name>
    <dbReference type="NCBI Taxonomy" id="329884"/>
    <lineage>
        <taxon>Eukaryota</taxon>
        <taxon>Fungi</taxon>
        <taxon>Dikarya</taxon>
        <taxon>Ascomycota</taxon>
        <taxon>Pezizomycotina</taxon>
        <taxon>Dothideomycetes</taxon>
        <taxon>Dothideomycetidae</taxon>
        <taxon>Mycosphaerellales</taxon>
        <taxon>Teratosphaeriaceae</taxon>
        <taxon>Friedmanniomyces</taxon>
    </lineage>
</organism>
<evidence type="ECO:0000256" key="4">
    <source>
        <dbReference type="ARBA" id="ARBA00023239"/>
    </source>
</evidence>
<evidence type="ECO:0000256" key="2">
    <source>
        <dbReference type="ARBA" id="ARBA00022723"/>
    </source>
</evidence>
<keyword evidence="2" id="KW-0479">Metal-binding</keyword>
<comment type="similarity">
    <text evidence="1">Belongs to the Gfa family.</text>
</comment>
<dbReference type="SUPFAM" id="SSF51316">
    <property type="entry name" value="Mss4-like"/>
    <property type="match status" value="1"/>
</dbReference>
<reference evidence="6 7" key="1">
    <citation type="submission" date="2017-03" db="EMBL/GenBank/DDBJ databases">
        <title>Genomes of endolithic fungi from Antarctica.</title>
        <authorList>
            <person name="Coleine C."/>
            <person name="Masonjones S."/>
            <person name="Stajich J.E."/>
        </authorList>
    </citation>
    <scope>NUCLEOTIDE SEQUENCE [LARGE SCALE GENOMIC DNA]</scope>
    <source>
        <strain evidence="6 7">CCFEE 5184</strain>
    </source>
</reference>
<keyword evidence="4" id="KW-0456">Lyase</keyword>
<gene>
    <name evidence="6" type="ORF">B0A55_10161</name>
</gene>
<dbReference type="PROSITE" id="PS51891">
    <property type="entry name" value="CENP_V_GFA"/>
    <property type="match status" value="1"/>
</dbReference>
<dbReference type="Proteomes" id="UP000309340">
    <property type="component" value="Unassembled WGS sequence"/>
</dbReference>
<sequence>MAGGKGSCACGETKYNFSGDPVASAICHCLNCRKLTASAFSTALLVPSSNFHFAPGAPVKTVSLKHHVEGIEMTPHFCGNCGSLMCKTADDERFRGLHIVMAGTLDAEEGLAGKVMAPQVELWTKYRLDWVRALDVKQCVGFD</sequence>
<evidence type="ECO:0000256" key="3">
    <source>
        <dbReference type="ARBA" id="ARBA00022833"/>
    </source>
</evidence>
<dbReference type="Pfam" id="PF04828">
    <property type="entry name" value="GFA"/>
    <property type="match status" value="1"/>
</dbReference>
<dbReference type="AlphaFoldDB" id="A0A4U0WVI2"/>
<evidence type="ECO:0000313" key="7">
    <source>
        <dbReference type="Proteomes" id="UP000309340"/>
    </source>
</evidence>